<dbReference type="InterPro" id="IPR003593">
    <property type="entry name" value="AAA+_ATPase"/>
</dbReference>
<dbReference type="PROSITE" id="PS50893">
    <property type="entry name" value="ABC_TRANSPORTER_2"/>
    <property type="match status" value="1"/>
</dbReference>
<keyword evidence="2" id="KW-0067">ATP-binding</keyword>
<accession>A0A1U9K4V9</accession>
<dbReference type="GO" id="GO:0016887">
    <property type="term" value="F:ATP hydrolysis activity"/>
    <property type="evidence" value="ECO:0007669"/>
    <property type="project" value="InterPro"/>
</dbReference>
<evidence type="ECO:0000313" key="5">
    <source>
        <dbReference type="Proteomes" id="UP000188603"/>
    </source>
</evidence>
<dbReference type="AlphaFoldDB" id="A0A1U9K4V9"/>
<gene>
    <name evidence="4" type="ORF">B0W44_04010</name>
</gene>
<dbReference type="InterPro" id="IPR027417">
    <property type="entry name" value="P-loop_NTPase"/>
</dbReference>
<feature type="domain" description="ABC transporter" evidence="3">
    <location>
        <begin position="2"/>
        <end position="229"/>
    </location>
</feature>
<dbReference type="SUPFAM" id="SSF52540">
    <property type="entry name" value="P-loop containing nucleoside triphosphate hydrolases"/>
    <property type="match status" value="1"/>
</dbReference>
<dbReference type="Gene3D" id="3.40.50.300">
    <property type="entry name" value="P-loop containing nucleotide triphosphate hydrolases"/>
    <property type="match status" value="1"/>
</dbReference>
<dbReference type="STRING" id="1471761.B0W44_04010"/>
<dbReference type="CDD" id="cd03230">
    <property type="entry name" value="ABC_DR_subfamily_A"/>
    <property type="match status" value="1"/>
</dbReference>
<name>A0A1U9K4V9_9BACL</name>
<dbReference type="GO" id="GO:0005524">
    <property type="term" value="F:ATP binding"/>
    <property type="evidence" value="ECO:0007669"/>
    <property type="project" value="UniProtKB-KW"/>
</dbReference>
<reference evidence="4 5" key="1">
    <citation type="journal article" date="2015" name="Int. J. Syst. Evol. Microbiol.">
        <title>Novibacillus thermophilus gen. nov., sp. nov., a Gram-staining-negative and moderately thermophilic member of the family Thermoactinomycetaceae.</title>
        <authorList>
            <person name="Yang G."/>
            <person name="Chen J."/>
            <person name="Zhou S."/>
        </authorList>
    </citation>
    <scope>NUCLEOTIDE SEQUENCE [LARGE SCALE GENOMIC DNA]</scope>
    <source>
        <strain evidence="4 5">SG-1</strain>
    </source>
</reference>
<dbReference type="EMBL" id="CP019699">
    <property type="protein sequence ID" value="AQS55062.1"/>
    <property type="molecule type" value="Genomic_DNA"/>
</dbReference>
<sequence>MIHLHHIRKQFGHFTAVDDVTLSIEKGTVYGLLGANGAGKTTLIKIMCGLLDPTSGTGTIFGHDLVRERNRIKQSIGYMSQKFSLYQDLTVSENIAFYARLYGIEKPETRARELSEQFDVYTFKDKVVYSLSSGVRQRVAFACALVHAPKLLFLDEPTSGVDPLARRKVWKWLYRLAADGMSIVVTTHYMDEAEHCDRIALMNAGRIVAEGTLDTLRKGLPVQLHSLEDIFVHVMREDVNR</sequence>
<evidence type="ECO:0000259" key="3">
    <source>
        <dbReference type="PROSITE" id="PS50893"/>
    </source>
</evidence>
<dbReference type="Pfam" id="PF00005">
    <property type="entry name" value="ABC_tran"/>
    <property type="match status" value="1"/>
</dbReference>
<evidence type="ECO:0000256" key="1">
    <source>
        <dbReference type="ARBA" id="ARBA00022741"/>
    </source>
</evidence>
<dbReference type="RefSeq" id="WP_077718881.1">
    <property type="nucleotide sequence ID" value="NZ_CP019699.1"/>
</dbReference>
<evidence type="ECO:0000256" key="2">
    <source>
        <dbReference type="ARBA" id="ARBA00022840"/>
    </source>
</evidence>
<keyword evidence="5" id="KW-1185">Reference proteome</keyword>
<organism evidence="4 5">
    <name type="scientific">Novibacillus thermophilus</name>
    <dbReference type="NCBI Taxonomy" id="1471761"/>
    <lineage>
        <taxon>Bacteria</taxon>
        <taxon>Bacillati</taxon>
        <taxon>Bacillota</taxon>
        <taxon>Bacilli</taxon>
        <taxon>Bacillales</taxon>
        <taxon>Thermoactinomycetaceae</taxon>
        <taxon>Novibacillus</taxon>
    </lineage>
</organism>
<dbReference type="Proteomes" id="UP000188603">
    <property type="component" value="Chromosome"/>
</dbReference>
<dbReference type="SMART" id="SM00382">
    <property type="entry name" value="AAA"/>
    <property type="match status" value="1"/>
</dbReference>
<keyword evidence="1" id="KW-0547">Nucleotide-binding</keyword>
<protein>
    <recommendedName>
        <fullName evidence="3">ABC transporter domain-containing protein</fullName>
    </recommendedName>
</protein>
<evidence type="ECO:0000313" key="4">
    <source>
        <dbReference type="EMBL" id="AQS55062.1"/>
    </source>
</evidence>
<dbReference type="KEGG" id="ntr:B0W44_04010"/>
<dbReference type="InterPro" id="IPR003439">
    <property type="entry name" value="ABC_transporter-like_ATP-bd"/>
</dbReference>
<dbReference type="PANTHER" id="PTHR43038:SF3">
    <property type="entry name" value="ABC TRANSPORTER G FAMILY MEMBER 20 ISOFORM X1"/>
    <property type="match status" value="1"/>
</dbReference>
<dbReference type="PANTHER" id="PTHR43038">
    <property type="entry name" value="ATP-BINDING CASSETTE, SUB-FAMILY H, MEMBER 1"/>
    <property type="match status" value="1"/>
</dbReference>
<proteinExistence type="predicted"/>